<comment type="caution">
    <text evidence="2">The sequence shown here is derived from an EMBL/GenBank/DDBJ whole genome shotgun (WGS) entry which is preliminary data.</text>
</comment>
<evidence type="ECO:0000259" key="1">
    <source>
        <dbReference type="PROSITE" id="PS51186"/>
    </source>
</evidence>
<dbReference type="InterPro" id="IPR016181">
    <property type="entry name" value="Acyl_CoA_acyltransferase"/>
</dbReference>
<keyword evidence="3" id="KW-1185">Reference proteome</keyword>
<dbReference type="SUPFAM" id="SSF55729">
    <property type="entry name" value="Acyl-CoA N-acyltransferases (Nat)"/>
    <property type="match status" value="1"/>
</dbReference>
<dbReference type="Pfam" id="PF13302">
    <property type="entry name" value="Acetyltransf_3"/>
    <property type="match status" value="1"/>
</dbReference>
<dbReference type="InterPro" id="IPR051531">
    <property type="entry name" value="N-acetyltransferase"/>
</dbReference>
<feature type="domain" description="N-acetyltransferase" evidence="1">
    <location>
        <begin position="9"/>
        <end position="166"/>
    </location>
</feature>
<reference evidence="2" key="1">
    <citation type="submission" date="2022-05" db="EMBL/GenBank/DDBJ databases">
        <authorList>
            <person name="Colautti A."/>
            <person name="Iacumin L."/>
        </authorList>
    </citation>
    <scope>NUCLEOTIDE SEQUENCE</scope>
    <source>
        <strain evidence="2">DSM 30747</strain>
    </source>
</reference>
<dbReference type="GO" id="GO:0016747">
    <property type="term" value="F:acyltransferase activity, transferring groups other than amino-acyl groups"/>
    <property type="evidence" value="ECO:0007669"/>
    <property type="project" value="InterPro"/>
</dbReference>
<dbReference type="PANTHER" id="PTHR43792">
    <property type="entry name" value="GNAT FAMILY, PUTATIVE (AFU_ORTHOLOGUE AFUA_3G00765)-RELATED-RELATED"/>
    <property type="match status" value="1"/>
</dbReference>
<dbReference type="PROSITE" id="PS51186">
    <property type="entry name" value="GNAT"/>
    <property type="match status" value="1"/>
</dbReference>
<proteinExistence type="predicted"/>
<evidence type="ECO:0000313" key="2">
    <source>
        <dbReference type="EMBL" id="MCZ8535306.1"/>
    </source>
</evidence>
<organism evidence="2 3">
    <name type="scientific">Psychrobacillus psychrodurans</name>
    <dbReference type="NCBI Taxonomy" id="126157"/>
    <lineage>
        <taxon>Bacteria</taxon>
        <taxon>Bacillati</taxon>
        <taxon>Bacillota</taxon>
        <taxon>Bacilli</taxon>
        <taxon>Bacillales</taxon>
        <taxon>Bacillaceae</taxon>
        <taxon>Psychrobacillus</taxon>
    </lineage>
</organism>
<dbReference type="CDD" id="cd04301">
    <property type="entry name" value="NAT_SF"/>
    <property type="match status" value="1"/>
</dbReference>
<dbReference type="AlphaFoldDB" id="A0A9X3RBK2"/>
<name>A0A9X3RBK2_9BACI</name>
<accession>A0A9X3RBK2</accession>
<dbReference type="InterPro" id="IPR000182">
    <property type="entry name" value="GNAT_dom"/>
</dbReference>
<dbReference type="Proteomes" id="UP001152172">
    <property type="component" value="Unassembled WGS sequence"/>
</dbReference>
<evidence type="ECO:0000313" key="3">
    <source>
        <dbReference type="Proteomes" id="UP001152172"/>
    </source>
</evidence>
<dbReference type="PANTHER" id="PTHR43792:SF1">
    <property type="entry name" value="N-ACETYLTRANSFERASE DOMAIN-CONTAINING PROTEIN"/>
    <property type="match status" value="1"/>
</dbReference>
<sequence length="166" mass="19145">MNSDTLHSLNLLKFKEVDFNAYFSLVSNEKVMAQITEYAIPLKEAQFNFQRLLKRNEKHEHFGTYKIYDNLINEFIGLGHLTIDEENNEEAEIGYMLKPEHWGKGYGGQIAKVLIERALKLELKTLKAIIDPDNISSRKILIKRGFVSEKICEFDGLPGEILSKKL</sequence>
<dbReference type="EMBL" id="JAMKBI010000019">
    <property type="protein sequence ID" value="MCZ8535306.1"/>
    <property type="molecule type" value="Genomic_DNA"/>
</dbReference>
<dbReference type="Gene3D" id="3.40.630.30">
    <property type="match status" value="1"/>
</dbReference>
<gene>
    <name evidence="2" type="ORF">M9R61_18550</name>
</gene>
<protein>
    <submittedName>
        <fullName evidence="2">GNAT family N-acetyltransferase</fullName>
    </submittedName>
</protein>